<dbReference type="PRINTS" id="PR00081">
    <property type="entry name" value="GDHRDH"/>
</dbReference>
<dbReference type="Pfam" id="PF00106">
    <property type="entry name" value="adh_short"/>
    <property type="match status" value="1"/>
</dbReference>
<organism evidence="2 3">
    <name type="scientific">Corynespora cassiicola Philippines</name>
    <dbReference type="NCBI Taxonomy" id="1448308"/>
    <lineage>
        <taxon>Eukaryota</taxon>
        <taxon>Fungi</taxon>
        <taxon>Dikarya</taxon>
        <taxon>Ascomycota</taxon>
        <taxon>Pezizomycotina</taxon>
        <taxon>Dothideomycetes</taxon>
        <taxon>Pleosporomycetidae</taxon>
        <taxon>Pleosporales</taxon>
        <taxon>Corynesporascaceae</taxon>
        <taxon>Corynespora</taxon>
    </lineage>
</organism>
<dbReference type="EMBL" id="KZ678143">
    <property type="protein sequence ID" value="PSN61803.1"/>
    <property type="molecule type" value="Genomic_DNA"/>
</dbReference>
<dbReference type="SUPFAM" id="SSF51735">
    <property type="entry name" value="NAD(P)-binding Rossmann-fold domains"/>
    <property type="match status" value="1"/>
</dbReference>
<accession>A0A2T2N8R6</accession>
<protein>
    <submittedName>
        <fullName evidence="2">Dehydrogenase</fullName>
    </submittedName>
</protein>
<reference evidence="2 3" key="1">
    <citation type="journal article" date="2018" name="Front. Microbiol.">
        <title>Genome-Wide Analysis of Corynespora cassiicola Leaf Fall Disease Putative Effectors.</title>
        <authorList>
            <person name="Lopez D."/>
            <person name="Ribeiro S."/>
            <person name="Label P."/>
            <person name="Fumanal B."/>
            <person name="Venisse J.S."/>
            <person name="Kohler A."/>
            <person name="de Oliveira R.R."/>
            <person name="Labutti K."/>
            <person name="Lipzen A."/>
            <person name="Lail K."/>
            <person name="Bauer D."/>
            <person name="Ohm R.A."/>
            <person name="Barry K.W."/>
            <person name="Spatafora J."/>
            <person name="Grigoriev I.V."/>
            <person name="Martin F.M."/>
            <person name="Pujade-Renaud V."/>
        </authorList>
    </citation>
    <scope>NUCLEOTIDE SEQUENCE [LARGE SCALE GENOMIC DNA]</scope>
    <source>
        <strain evidence="2 3">Philippines</strain>
    </source>
</reference>
<gene>
    <name evidence="2" type="ORF">BS50DRAFT_613428</name>
</gene>
<evidence type="ECO:0000313" key="3">
    <source>
        <dbReference type="Proteomes" id="UP000240883"/>
    </source>
</evidence>
<dbReference type="InterPro" id="IPR002347">
    <property type="entry name" value="SDR_fam"/>
</dbReference>
<dbReference type="PANTHER" id="PTHR43157">
    <property type="entry name" value="PHOSPHATIDYLINOSITOL-GLYCAN BIOSYNTHESIS CLASS F PROTEIN-RELATED"/>
    <property type="match status" value="1"/>
</dbReference>
<evidence type="ECO:0000313" key="2">
    <source>
        <dbReference type="EMBL" id="PSN61803.1"/>
    </source>
</evidence>
<sequence length="331" mass="36902">MMGGFLGFCYRQLRFKPKPLAPFISLEGKTALITGANSGLGFEAARELVEHNLSRLIIAVRDVAKGKAAKEAILESVPSSCEIEVWELDYESYYSIVEFSEQIASLHRLDYTLLSAGVKKMQYSTSTLGHESNVQVNHIGTSAVSLSVLPVLQKTAQMMKCRACLTIVSSESHFWIPFNERMSDDILERMDEKETFGRRMQRYNTTKLLNVLWVRELASKMSTTNVVINAVNPGFCHSGLHGRGSSTRTKILLRLLGWTSVQGGHCLTDALVQQKDSHGGYLSQQKPKRQVTRPSPFVLSAEGRTIQKKIWHETINLLKEEAPGVNTTVAV</sequence>
<proteinExistence type="predicted"/>
<dbReference type="Gene3D" id="3.40.50.720">
    <property type="entry name" value="NAD(P)-binding Rossmann-like Domain"/>
    <property type="match status" value="1"/>
</dbReference>
<dbReference type="AlphaFoldDB" id="A0A2T2N8R6"/>
<dbReference type="PANTHER" id="PTHR43157:SF31">
    <property type="entry name" value="PHOSPHATIDYLINOSITOL-GLYCAN BIOSYNTHESIS CLASS F PROTEIN"/>
    <property type="match status" value="1"/>
</dbReference>
<dbReference type="Proteomes" id="UP000240883">
    <property type="component" value="Unassembled WGS sequence"/>
</dbReference>
<dbReference type="STRING" id="1448308.A0A2T2N8R6"/>
<dbReference type="OrthoDB" id="542013at2759"/>
<evidence type="ECO:0000256" key="1">
    <source>
        <dbReference type="ARBA" id="ARBA00023002"/>
    </source>
</evidence>
<keyword evidence="3" id="KW-1185">Reference proteome</keyword>
<name>A0A2T2N8R6_CORCC</name>
<keyword evidence="1" id="KW-0560">Oxidoreductase</keyword>
<dbReference type="InterPro" id="IPR036291">
    <property type="entry name" value="NAD(P)-bd_dom_sf"/>
</dbReference>
<dbReference type="GO" id="GO:0016491">
    <property type="term" value="F:oxidoreductase activity"/>
    <property type="evidence" value="ECO:0007669"/>
    <property type="project" value="UniProtKB-KW"/>
</dbReference>